<dbReference type="Pfam" id="PF02310">
    <property type="entry name" value="B12-binding"/>
    <property type="match status" value="1"/>
</dbReference>
<protein>
    <submittedName>
        <fullName evidence="4">Cobalamin-binding protein</fullName>
    </submittedName>
</protein>
<name>A0A6A7KAG6_9FIRM</name>
<dbReference type="PANTHER" id="PTHR45833">
    <property type="entry name" value="METHIONINE SYNTHASE"/>
    <property type="match status" value="1"/>
</dbReference>
<accession>A0A6A7KAG6</accession>
<feature type="domain" description="B12-binding" evidence="3">
    <location>
        <begin position="86"/>
        <end position="210"/>
    </location>
</feature>
<gene>
    <name evidence="4" type="ORF">GC105_10285</name>
</gene>
<dbReference type="GO" id="GO:0046653">
    <property type="term" value="P:tetrahydrofolate metabolic process"/>
    <property type="evidence" value="ECO:0007669"/>
    <property type="project" value="TreeGrafter"/>
</dbReference>
<keyword evidence="2" id="KW-0170">Cobalt</keyword>
<evidence type="ECO:0000256" key="2">
    <source>
        <dbReference type="ARBA" id="ARBA00023285"/>
    </source>
</evidence>
<dbReference type="Proteomes" id="UP000440004">
    <property type="component" value="Unassembled WGS sequence"/>
</dbReference>
<dbReference type="InterPro" id="IPR050554">
    <property type="entry name" value="Met_Synthase/Corrinoid"/>
</dbReference>
<evidence type="ECO:0000313" key="4">
    <source>
        <dbReference type="EMBL" id="MPW26177.1"/>
    </source>
</evidence>
<organism evidence="4 5">
    <name type="scientific">Alkalibaculum sporogenes</name>
    <dbReference type="NCBI Taxonomy" id="2655001"/>
    <lineage>
        <taxon>Bacteria</taxon>
        <taxon>Bacillati</taxon>
        <taxon>Bacillota</taxon>
        <taxon>Clostridia</taxon>
        <taxon>Eubacteriales</taxon>
        <taxon>Eubacteriaceae</taxon>
        <taxon>Alkalibaculum</taxon>
    </lineage>
</organism>
<dbReference type="PROSITE" id="PS51332">
    <property type="entry name" value="B12_BINDING"/>
    <property type="match status" value="1"/>
</dbReference>
<dbReference type="GO" id="GO:0008705">
    <property type="term" value="F:methionine synthase activity"/>
    <property type="evidence" value="ECO:0007669"/>
    <property type="project" value="TreeGrafter"/>
</dbReference>
<dbReference type="GO" id="GO:0050667">
    <property type="term" value="P:homocysteine metabolic process"/>
    <property type="evidence" value="ECO:0007669"/>
    <property type="project" value="TreeGrafter"/>
</dbReference>
<dbReference type="SUPFAM" id="SSF52242">
    <property type="entry name" value="Cobalamin (vitamin B12)-binding domain"/>
    <property type="match status" value="1"/>
</dbReference>
<dbReference type="Gene3D" id="3.40.50.280">
    <property type="entry name" value="Cobalamin-binding domain"/>
    <property type="match status" value="1"/>
</dbReference>
<dbReference type="GO" id="GO:0005829">
    <property type="term" value="C:cytosol"/>
    <property type="evidence" value="ECO:0007669"/>
    <property type="project" value="TreeGrafter"/>
</dbReference>
<dbReference type="Pfam" id="PF02607">
    <property type="entry name" value="B12-binding_2"/>
    <property type="match status" value="1"/>
</dbReference>
<dbReference type="Gene3D" id="1.10.1240.10">
    <property type="entry name" value="Methionine synthase domain"/>
    <property type="match status" value="1"/>
</dbReference>
<dbReference type="SUPFAM" id="SSF47644">
    <property type="entry name" value="Methionine synthase domain"/>
    <property type="match status" value="1"/>
</dbReference>
<evidence type="ECO:0000259" key="3">
    <source>
        <dbReference type="PROSITE" id="PS51332"/>
    </source>
</evidence>
<sequence>MKNDIIRAMEELNEELLFHTIREALQQGKTVYDIQNNLNLGLELVGKKYETGEYYIADLIVAGELIKQTLKIEGMSFHTLNDRKYLGKVAVGTVFEDIHDVGKDIFISMLNSAGFETIDLGVDVSAEKFVQVIKEEKPDIIGISGVLSMMGANIKRIIDCIDESNLRSQVKIIVGGASVNNKLFEYVGADSFTMDASEGVNICKSWMGIQ</sequence>
<reference evidence="4 5" key="1">
    <citation type="submission" date="2019-10" db="EMBL/GenBank/DDBJ databases">
        <title>Alkalibaculum tamaniensis sp.nov., a new alkaliphilic acetogen, isolated on methoxylated aromatics from a mud volcano.</title>
        <authorList>
            <person name="Khomyakova M.A."/>
            <person name="Merkel A.Y."/>
            <person name="Bonch-Osmolovskaya E.A."/>
            <person name="Slobodkin A.I."/>
        </authorList>
    </citation>
    <scope>NUCLEOTIDE SEQUENCE [LARGE SCALE GENOMIC DNA]</scope>
    <source>
        <strain evidence="4 5">M08DMB</strain>
    </source>
</reference>
<dbReference type="GO" id="GO:0031419">
    <property type="term" value="F:cobalamin binding"/>
    <property type="evidence" value="ECO:0007669"/>
    <property type="project" value="InterPro"/>
</dbReference>
<dbReference type="InterPro" id="IPR003759">
    <property type="entry name" value="Cbl-bd_cap"/>
</dbReference>
<dbReference type="InterPro" id="IPR036724">
    <property type="entry name" value="Cobalamin-bd_sf"/>
</dbReference>
<dbReference type="EMBL" id="WHNX01000014">
    <property type="protein sequence ID" value="MPW26177.1"/>
    <property type="molecule type" value="Genomic_DNA"/>
</dbReference>
<dbReference type="RefSeq" id="WP_152804424.1">
    <property type="nucleotide sequence ID" value="NZ_WHNX01000014.1"/>
</dbReference>
<evidence type="ECO:0000313" key="5">
    <source>
        <dbReference type="Proteomes" id="UP000440004"/>
    </source>
</evidence>
<comment type="caution">
    <text evidence="4">The sequence shown here is derived from an EMBL/GenBank/DDBJ whole genome shotgun (WGS) entry which is preliminary data.</text>
</comment>
<dbReference type="GO" id="GO:0046872">
    <property type="term" value="F:metal ion binding"/>
    <property type="evidence" value="ECO:0007669"/>
    <property type="project" value="UniProtKB-KW"/>
</dbReference>
<dbReference type="InterPro" id="IPR036594">
    <property type="entry name" value="Meth_synthase_dom"/>
</dbReference>
<dbReference type="AlphaFoldDB" id="A0A6A7KAG6"/>
<dbReference type="PANTHER" id="PTHR45833:SF1">
    <property type="entry name" value="METHIONINE SYNTHASE"/>
    <property type="match status" value="1"/>
</dbReference>
<keyword evidence="5" id="KW-1185">Reference proteome</keyword>
<dbReference type="InterPro" id="IPR006158">
    <property type="entry name" value="Cobalamin-bd"/>
</dbReference>
<dbReference type="SMART" id="SM01018">
    <property type="entry name" value="B12-binding_2"/>
    <property type="match status" value="1"/>
</dbReference>
<keyword evidence="1" id="KW-0479">Metal-binding</keyword>
<proteinExistence type="predicted"/>
<evidence type="ECO:0000256" key="1">
    <source>
        <dbReference type="ARBA" id="ARBA00022723"/>
    </source>
</evidence>